<evidence type="ECO:0000313" key="6">
    <source>
        <dbReference type="Proteomes" id="UP000006643"/>
    </source>
</evidence>
<dbReference type="InterPro" id="IPR005629">
    <property type="entry name" value="Skn1/Kre6/Sbg1"/>
</dbReference>
<comment type="subcellular location">
    <subcellularLocation>
        <location evidence="1">Membrane</location>
    </subcellularLocation>
</comment>
<dbReference type="GO" id="GO:0015926">
    <property type="term" value="F:glucosidase activity"/>
    <property type="evidence" value="ECO:0007669"/>
    <property type="project" value="TreeGrafter"/>
</dbReference>
<keyword evidence="3" id="KW-0325">Glycoprotein</keyword>
<dbReference type="GO" id="GO:0071555">
    <property type="term" value="P:cell wall organization"/>
    <property type="evidence" value="ECO:0007669"/>
    <property type="project" value="UniProtKB-KW"/>
</dbReference>
<dbReference type="GO" id="GO:0006078">
    <property type="term" value="P:(1-&gt;6)-beta-D-glucan biosynthetic process"/>
    <property type="evidence" value="ECO:0007669"/>
    <property type="project" value="TreeGrafter"/>
</dbReference>
<sequence>MLNGAPIFEVTTDAFSNVPQNANKSNPVKLVGCDGADEETNRICDEFPMYMKIDYIRLYQDLSEDLPADSYMQLGCDPKSHPTKE</sequence>
<evidence type="ECO:0000256" key="4">
    <source>
        <dbReference type="ARBA" id="ARBA00023316"/>
    </source>
</evidence>
<dbReference type="GO" id="GO:0005789">
    <property type="term" value="C:endoplasmic reticulum membrane"/>
    <property type="evidence" value="ECO:0007669"/>
    <property type="project" value="TreeGrafter"/>
</dbReference>
<evidence type="ECO:0000256" key="2">
    <source>
        <dbReference type="ARBA" id="ARBA00023136"/>
    </source>
</evidence>
<dbReference type="GO" id="GO:0005886">
    <property type="term" value="C:plasma membrane"/>
    <property type="evidence" value="ECO:0007669"/>
    <property type="project" value="TreeGrafter"/>
</dbReference>
<dbReference type="Proteomes" id="UP000006643">
    <property type="component" value="Unassembled WGS sequence"/>
</dbReference>
<dbReference type="HOGENOM" id="CLU_2517463_0_0_1"/>
<evidence type="ECO:0000256" key="3">
    <source>
        <dbReference type="ARBA" id="ARBA00023180"/>
    </source>
</evidence>
<evidence type="ECO:0000256" key="1">
    <source>
        <dbReference type="ARBA" id="ARBA00004370"/>
    </source>
</evidence>
<dbReference type="PANTHER" id="PTHR31361:SF1">
    <property type="entry name" value="BETA-GLUCAN SYNTHESIS-ASSOCIATED PROTEIN KRE6-RELATED"/>
    <property type="match status" value="1"/>
</dbReference>
<dbReference type="eggNOG" id="ENOG502QR13">
    <property type="taxonomic scope" value="Eukaryota"/>
</dbReference>
<reference evidence="6" key="1">
    <citation type="journal article" date="2009" name="Nature">
        <title>Genome sequence and analysis of the Irish potato famine pathogen Phytophthora infestans.</title>
        <authorList>
            <consortium name="The Broad Institute Genome Sequencing Platform"/>
            <person name="Haas B.J."/>
            <person name="Kamoun S."/>
            <person name="Zody M.C."/>
            <person name="Jiang R.H."/>
            <person name="Handsaker R.E."/>
            <person name="Cano L.M."/>
            <person name="Grabherr M."/>
            <person name="Kodira C.D."/>
            <person name="Raffaele S."/>
            <person name="Torto-Alalibo T."/>
            <person name="Bozkurt T.O."/>
            <person name="Ah-Fong A.M."/>
            <person name="Alvarado L."/>
            <person name="Anderson V.L."/>
            <person name="Armstrong M.R."/>
            <person name="Avrova A."/>
            <person name="Baxter L."/>
            <person name="Beynon J."/>
            <person name="Boevink P.C."/>
            <person name="Bollmann S.R."/>
            <person name="Bos J.I."/>
            <person name="Bulone V."/>
            <person name="Cai G."/>
            <person name="Cakir C."/>
            <person name="Carrington J.C."/>
            <person name="Chawner M."/>
            <person name="Conti L."/>
            <person name="Costanzo S."/>
            <person name="Ewan R."/>
            <person name="Fahlgren N."/>
            <person name="Fischbach M.A."/>
            <person name="Fugelstad J."/>
            <person name="Gilroy E.M."/>
            <person name="Gnerre S."/>
            <person name="Green P.J."/>
            <person name="Grenville-Briggs L.J."/>
            <person name="Griffith J."/>
            <person name="Grunwald N.J."/>
            <person name="Horn K."/>
            <person name="Horner N.R."/>
            <person name="Hu C.H."/>
            <person name="Huitema E."/>
            <person name="Jeong D.H."/>
            <person name="Jones A.M."/>
            <person name="Jones J.D."/>
            <person name="Jones R.W."/>
            <person name="Karlsson E.K."/>
            <person name="Kunjeti S.G."/>
            <person name="Lamour K."/>
            <person name="Liu Z."/>
            <person name="Ma L."/>
            <person name="Maclean D."/>
            <person name="Chibucos M.C."/>
            <person name="McDonald H."/>
            <person name="McWalters J."/>
            <person name="Meijer H.J."/>
            <person name="Morgan W."/>
            <person name="Morris P.F."/>
            <person name="Munro C.A."/>
            <person name="O'Neill K."/>
            <person name="Ospina-Giraldo M."/>
            <person name="Pinzon A."/>
            <person name="Pritchard L."/>
            <person name="Ramsahoye B."/>
            <person name="Ren Q."/>
            <person name="Restrepo S."/>
            <person name="Roy S."/>
            <person name="Sadanandom A."/>
            <person name="Savidor A."/>
            <person name="Schornack S."/>
            <person name="Schwartz D.C."/>
            <person name="Schumann U.D."/>
            <person name="Schwessinger B."/>
            <person name="Seyer L."/>
            <person name="Sharpe T."/>
            <person name="Silvar C."/>
            <person name="Song J."/>
            <person name="Studholme D.J."/>
            <person name="Sykes S."/>
            <person name="Thines M."/>
            <person name="van de Vondervoort P.J."/>
            <person name="Phuntumart V."/>
            <person name="Wawra S."/>
            <person name="Weide R."/>
            <person name="Win J."/>
            <person name="Young C."/>
            <person name="Zhou S."/>
            <person name="Fry W."/>
            <person name="Meyers B.C."/>
            <person name="van West P."/>
            <person name="Ristaino J."/>
            <person name="Govers F."/>
            <person name="Birch P.R."/>
            <person name="Whisson S.C."/>
            <person name="Judelson H.S."/>
            <person name="Nusbaum C."/>
        </authorList>
    </citation>
    <scope>NUCLEOTIDE SEQUENCE [LARGE SCALE GENOMIC DNA]</scope>
    <source>
        <strain evidence="6">T30-4</strain>
    </source>
</reference>
<keyword evidence="6" id="KW-1185">Reference proteome</keyword>
<dbReference type="KEGG" id="pif:PITG_10741"/>
<dbReference type="STRING" id="403677.D0NGZ2"/>
<name>D0NGZ2_PHYIT</name>
<dbReference type="InParanoid" id="D0NGZ2"/>
<keyword evidence="4" id="KW-0961">Cell wall biogenesis/degradation</keyword>
<organism evidence="5 6">
    <name type="scientific">Phytophthora infestans (strain T30-4)</name>
    <name type="common">Potato late blight agent</name>
    <dbReference type="NCBI Taxonomy" id="403677"/>
    <lineage>
        <taxon>Eukaryota</taxon>
        <taxon>Sar</taxon>
        <taxon>Stramenopiles</taxon>
        <taxon>Oomycota</taxon>
        <taxon>Peronosporomycetes</taxon>
        <taxon>Peronosporales</taxon>
        <taxon>Peronosporaceae</taxon>
        <taxon>Phytophthora</taxon>
    </lineage>
</organism>
<dbReference type="EMBL" id="DS028137">
    <property type="protein sequence ID" value="EEY58631.1"/>
    <property type="molecule type" value="Genomic_DNA"/>
</dbReference>
<dbReference type="VEuPathDB" id="FungiDB:PITG_10741"/>
<dbReference type="OrthoDB" id="127136at2759"/>
<accession>D0NGZ2</accession>
<evidence type="ECO:0000313" key="5">
    <source>
        <dbReference type="EMBL" id="EEY58631.1"/>
    </source>
</evidence>
<keyword evidence="2" id="KW-0472">Membrane</keyword>
<dbReference type="PANTHER" id="PTHR31361">
    <property type="entry name" value="BETA-GLUCAN SYNTHESIS-ASSOCIATED PROTEIN KRE6-RELATED"/>
    <property type="match status" value="1"/>
</dbReference>
<proteinExistence type="predicted"/>
<dbReference type="AlphaFoldDB" id="D0NGZ2"/>
<dbReference type="GeneID" id="9470227"/>
<protein>
    <submittedName>
        <fullName evidence="5">Uncharacterized protein</fullName>
    </submittedName>
</protein>
<gene>
    <name evidence="5" type="ORF">PITG_10741</name>
</gene>
<dbReference type="RefSeq" id="XP_002901575.1">
    <property type="nucleotide sequence ID" value="XM_002901529.1"/>
</dbReference>